<evidence type="ECO:0000256" key="6">
    <source>
        <dbReference type="ARBA" id="ARBA00049880"/>
    </source>
</evidence>
<organism evidence="8 9">
    <name type="scientific">Candidatus Thiothrix anitrata</name>
    <dbReference type="NCBI Taxonomy" id="2823902"/>
    <lineage>
        <taxon>Bacteria</taxon>
        <taxon>Pseudomonadati</taxon>
        <taxon>Pseudomonadota</taxon>
        <taxon>Gammaproteobacteria</taxon>
        <taxon>Thiotrichales</taxon>
        <taxon>Thiotrichaceae</taxon>
        <taxon>Thiothrix</taxon>
    </lineage>
</organism>
<evidence type="ECO:0000256" key="2">
    <source>
        <dbReference type="ARBA" id="ARBA00022491"/>
    </source>
</evidence>
<dbReference type="EMBL" id="CP072800">
    <property type="protein sequence ID" value="QTR51877.1"/>
    <property type="molecule type" value="Genomic_DNA"/>
</dbReference>
<protein>
    <submittedName>
        <fullName evidence="8">GNAT family N-acetyltransferase</fullName>
    </submittedName>
</protein>
<gene>
    <name evidence="8" type="ORF">J8380_16440</name>
</gene>
<name>A0ABX7X9F8_9GAMM</name>
<dbReference type="Gene3D" id="3.40.630.30">
    <property type="match status" value="1"/>
</dbReference>
<feature type="domain" description="N-acetyltransferase" evidence="7">
    <location>
        <begin position="63"/>
        <end position="123"/>
    </location>
</feature>
<dbReference type="Proteomes" id="UP000672027">
    <property type="component" value="Chromosome"/>
</dbReference>
<keyword evidence="5" id="KW-0012">Acyltransferase</keyword>
<evidence type="ECO:0000256" key="3">
    <source>
        <dbReference type="ARBA" id="ARBA00022649"/>
    </source>
</evidence>
<keyword evidence="4" id="KW-0808">Transferase</keyword>
<dbReference type="PANTHER" id="PTHR36449:SF1">
    <property type="entry name" value="ACETYLTRANSFERASE"/>
    <property type="match status" value="1"/>
</dbReference>
<keyword evidence="9" id="KW-1185">Reference proteome</keyword>
<dbReference type="PANTHER" id="PTHR36449">
    <property type="entry name" value="ACETYLTRANSFERASE-RELATED"/>
    <property type="match status" value="1"/>
</dbReference>
<evidence type="ECO:0000256" key="1">
    <source>
        <dbReference type="ARBA" id="ARBA00009342"/>
    </source>
</evidence>
<dbReference type="Pfam" id="PF13508">
    <property type="entry name" value="Acetyltransf_7"/>
    <property type="match status" value="1"/>
</dbReference>
<evidence type="ECO:0000259" key="7">
    <source>
        <dbReference type="Pfam" id="PF13508"/>
    </source>
</evidence>
<dbReference type="SUPFAM" id="SSF55729">
    <property type="entry name" value="Acyl-CoA N-acyltransferases (Nat)"/>
    <property type="match status" value="1"/>
</dbReference>
<comment type="similarity">
    <text evidence="1">Belongs to the acetyltransferase family. GNAT subfamily.</text>
</comment>
<evidence type="ECO:0000313" key="8">
    <source>
        <dbReference type="EMBL" id="QTR51877.1"/>
    </source>
</evidence>
<dbReference type="InterPro" id="IPR016181">
    <property type="entry name" value="Acyl_CoA_acyltransferase"/>
</dbReference>
<evidence type="ECO:0000313" key="9">
    <source>
        <dbReference type="Proteomes" id="UP000672027"/>
    </source>
</evidence>
<keyword evidence="3" id="KW-1277">Toxin-antitoxin system</keyword>
<sequence>MNQFLSRFAAKHADLGLSSTWVLLEDVQAQKLPVAAYYTLAAATLHKASLPTTQSLPTYPIPVVLLERLAIDRKHQGQGLGEKILISALRHSVKLAEQGLPAFGLLLDVLDTEALAFYQRFDFFEPLTDDPMRLFVGMERLRQV</sequence>
<reference evidence="8 9" key="1">
    <citation type="submission" date="2021-04" db="EMBL/GenBank/DDBJ databases">
        <title>Genomics, taxonomy and metabolism of representatives of sulfur bacteria of the genus Thiothrix: Thiothrix fructosivorans QT, Thiothrix unzii A1T and three new species, Thiothrix subterranea sp. nov., Thiothrix litoralis sp. nov. and 'Candidatus Thiothrix anitrata' sp. nov.</title>
        <authorList>
            <person name="Ravin N.V."/>
            <person name="Smolyakov D."/>
            <person name="Rudenko T.S."/>
            <person name="Mardanov A.V."/>
            <person name="Beletsky A.V."/>
            <person name="Markov N.D."/>
            <person name="Fomenkov A.I."/>
            <person name="Roberts R.J."/>
            <person name="Karnachuk O.V."/>
            <person name="Novikov A."/>
            <person name="Grabovich M.Y."/>
        </authorList>
    </citation>
    <scope>NUCLEOTIDE SEQUENCE [LARGE SCALE GENOMIC DNA]</scope>
    <source>
        <strain evidence="8 9">A52</strain>
    </source>
</reference>
<comment type="catalytic activity">
    <reaction evidence="6">
        <text>glycyl-tRNA(Gly) + acetyl-CoA = N-acetylglycyl-tRNA(Gly) + CoA + H(+)</text>
        <dbReference type="Rhea" id="RHEA:81867"/>
        <dbReference type="Rhea" id="RHEA-COMP:9683"/>
        <dbReference type="Rhea" id="RHEA-COMP:19766"/>
        <dbReference type="ChEBI" id="CHEBI:15378"/>
        <dbReference type="ChEBI" id="CHEBI:57287"/>
        <dbReference type="ChEBI" id="CHEBI:57288"/>
        <dbReference type="ChEBI" id="CHEBI:78522"/>
        <dbReference type="ChEBI" id="CHEBI:232036"/>
    </reaction>
</comment>
<evidence type="ECO:0000256" key="5">
    <source>
        <dbReference type="ARBA" id="ARBA00023315"/>
    </source>
</evidence>
<proteinExistence type="inferred from homology"/>
<accession>A0ABX7X9F8</accession>
<evidence type="ECO:0000256" key="4">
    <source>
        <dbReference type="ARBA" id="ARBA00022679"/>
    </source>
</evidence>
<dbReference type="InterPro" id="IPR000182">
    <property type="entry name" value="GNAT_dom"/>
</dbReference>
<keyword evidence="2" id="KW-0678">Repressor</keyword>